<dbReference type="EMBL" id="AP027151">
    <property type="protein sequence ID" value="BDV44614.1"/>
    <property type="molecule type" value="Genomic_DNA"/>
</dbReference>
<dbReference type="PANTHER" id="PTHR40663:SF2">
    <property type="entry name" value="TRANSCRIPTIONAL REGULATOR"/>
    <property type="match status" value="1"/>
</dbReference>
<accession>A0ABN6VYF2</accession>
<organism evidence="3 4">
    <name type="scientific">Geotalea uraniireducens</name>
    <dbReference type="NCBI Taxonomy" id="351604"/>
    <lineage>
        <taxon>Bacteria</taxon>
        <taxon>Pseudomonadati</taxon>
        <taxon>Thermodesulfobacteriota</taxon>
        <taxon>Desulfuromonadia</taxon>
        <taxon>Geobacterales</taxon>
        <taxon>Geobacteraceae</taxon>
        <taxon>Geotalea</taxon>
    </lineage>
</organism>
<dbReference type="PANTHER" id="PTHR40663">
    <property type="match status" value="1"/>
</dbReference>
<protein>
    <submittedName>
        <fullName evidence="3">Transcriptional regulator</fullName>
    </submittedName>
</protein>
<gene>
    <name evidence="3" type="ORF">GURASL_35370</name>
</gene>
<evidence type="ECO:0000313" key="3">
    <source>
        <dbReference type="EMBL" id="BDV44614.1"/>
    </source>
</evidence>
<evidence type="ECO:0000313" key="4">
    <source>
        <dbReference type="Proteomes" id="UP001317705"/>
    </source>
</evidence>
<dbReference type="Pfam" id="PF23470">
    <property type="entry name" value="Zn_ribbon_PF0610"/>
    <property type="match status" value="1"/>
</dbReference>
<evidence type="ECO:0000259" key="1">
    <source>
        <dbReference type="Pfam" id="PF21476"/>
    </source>
</evidence>
<dbReference type="InterPro" id="IPR049159">
    <property type="entry name" value="PF0610-like_wHTH_N"/>
</dbReference>
<dbReference type="InterPro" id="IPR036390">
    <property type="entry name" value="WH_DNA-bd_sf"/>
</dbReference>
<sequence length="114" mass="12797">MKPAPRKPTVPRNAAETARHAVIDLLCRETRSAKELSAELRLTEREVYDHLEHIRRSLHAEGAALEIVPAVCRSCGFTFAKRDRLTAPGRCPVCRHEAISDPLYTIHRPGHEPA</sequence>
<keyword evidence="4" id="KW-1185">Reference proteome</keyword>
<dbReference type="SUPFAM" id="SSF46785">
    <property type="entry name" value="Winged helix' DNA-binding domain"/>
    <property type="match status" value="1"/>
</dbReference>
<dbReference type="InterPro" id="IPR038767">
    <property type="entry name" value="PF0610-like"/>
</dbReference>
<name>A0ABN6VYF2_9BACT</name>
<feature type="domain" description="PF0610-like winged HTH N-terminal" evidence="1">
    <location>
        <begin position="17"/>
        <end position="63"/>
    </location>
</feature>
<dbReference type="InterPro" id="IPR057022">
    <property type="entry name" value="PF0610-like_Zn_ribbon_C"/>
</dbReference>
<feature type="domain" description="PF0610-like rubredoxin-like zinc beta-ribbon C-terminal" evidence="2">
    <location>
        <begin position="69"/>
        <end position="108"/>
    </location>
</feature>
<dbReference type="Pfam" id="PF21476">
    <property type="entry name" value="PF0610-like_N"/>
    <property type="match status" value="1"/>
</dbReference>
<dbReference type="RefSeq" id="WP_282000709.1">
    <property type="nucleotide sequence ID" value="NZ_AP027151.1"/>
</dbReference>
<dbReference type="Proteomes" id="UP001317705">
    <property type="component" value="Chromosome"/>
</dbReference>
<proteinExistence type="predicted"/>
<reference evidence="3 4" key="1">
    <citation type="submission" date="2022-12" db="EMBL/GenBank/DDBJ databases">
        <title>Polyphasic characterization of Geotalea uranireducens NIT-SL11 newly isolated from a complex of sewage sludge and microbially reduced graphene oxide.</title>
        <authorList>
            <person name="Xie L."/>
            <person name="Yoshida N."/>
            <person name="Meng L."/>
        </authorList>
    </citation>
    <scope>NUCLEOTIDE SEQUENCE [LARGE SCALE GENOMIC DNA]</scope>
    <source>
        <strain evidence="3 4">NIT-SL11</strain>
    </source>
</reference>
<evidence type="ECO:0000259" key="2">
    <source>
        <dbReference type="Pfam" id="PF23470"/>
    </source>
</evidence>